<dbReference type="SMART" id="SM00129">
    <property type="entry name" value="KISc"/>
    <property type="match status" value="1"/>
</dbReference>
<feature type="region of interest" description="Disordered" evidence="7">
    <location>
        <begin position="563"/>
        <end position="653"/>
    </location>
</feature>
<evidence type="ECO:0000313" key="10">
    <source>
        <dbReference type="Proteomes" id="UP001280581"/>
    </source>
</evidence>
<dbReference type="SUPFAM" id="SSF52540">
    <property type="entry name" value="P-loop containing nucleoside triphosphate hydrolases"/>
    <property type="match status" value="1"/>
</dbReference>
<dbReference type="InterPro" id="IPR001752">
    <property type="entry name" value="Kinesin_motor_dom"/>
</dbReference>
<feature type="compositionally biased region" description="Polar residues" evidence="7">
    <location>
        <begin position="434"/>
        <end position="443"/>
    </location>
</feature>
<evidence type="ECO:0000256" key="4">
    <source>
        <dbReference type="ARBA" id="ARBA00022840"/>
    </source>
</evidence>
<feature type="compositionally biased region" description="Basic residues" evidence="7">
    <location>
        <begin position="621"/>
        <end position="630"/>
    </location>
</feature>
<evidence type="ECO:0000256" key="6">
    <source>
        <dbReference type="PROSITE-ProRule" id="PRU00283"/>
    </source>
</evidence>
<dbReference type="PANTHER" id="PTHR47969">
    <property type="entry name" value="CHROMOSOME-ASSOCIATED KINESIN KIF4A-RELATED"/>
    <property type="match status" value="1"/>
</dbReference>
<feature type="compositionally biased region" description="Basic and acidic residues" evidence="7">
    <location>
        <begin position="563"/>
        <end position="575"/>
    </location>
</feature>
<dbReference type="FunFam" id="3.40.850.10:FF:000072">
    <property type="entry name" value="Kinesin family protein"/>
    <property type="match status" value="1"/>
</dbReference>
<feature type="compositionally biased region" description="Polar residues" evidence="7">
    <location>
        <begin position="410"/>
        <end position="420"/>
    </location>
</feature>
<dbReference type="CDD" id="cd00106">
    <property type="entry name" value="KISc"/>
    <property type="match status" value="1"/>
</dbReference>
<dbReference type="PANTHER" id="PTHR47969:SF15">
    <property type="entry name" value="CHROMOSOME-ASSOCIATED KINESIN KIF4A-RELATED"/>
    <property type="match status" value="1"/>
</dbReference>
<accession>A0AAN6LXZ4</accession>
<evidence type="ECO:0000256" key="2">
    <source>
        <dbReference type="ARBA" id="ARBA00022490"/>
    </source>
</evidence>
<dbReference type="InterPro" id="IPR027417">
    <property type="entry name" value="P-loop_NTPase"/>
</dbReference>
<dbReference type="GO" id="GO:0003777">
    <property type="term" value="F:microtubule motor activity"/>
    <property type="evidence" value="ECO:0007669"/>
    <property type="project" value="InterPro"/>
</dbReference>
<organism evidence="9 10">
    <name type="scientific">Pseudopithomyces chartarum</name>
    <dbReference type="NCBI Taxonomy" id="1892770"/>
    <lineage>
        <taxon>Eukaryota</taxon>
        <taxon>Fungi</taxon>
        <taxon>Dikarya</taxon>
        <taxon>Ascomycota</taxon>
        <taxon>Pezizomycotina</taxon>
        <taxon>Dothideomycetes</taxon>
        <taxon>Pleosporomycetidae</taxon>
        <taxon>Pleosporales</taxon>
        <taxon>Massarineae</taxon>
        <taxon>Didymosphaeriaceae</taxon>
        <taxon>Pseudopithomyces</taxon>
    </lineage>
</organism>
<dbReference type="GO" id="GO:0005737">
    <property type="term" value="C:cytoplasm"/>
    <property type="evidence" value="ECO:0007669"/>
    <property type="project" value="UniProtKB-SubCell"/>
</dbReference>
<comment type="caution">
    <text evidence="9">The sequence shown here is derived from an EMBL/GenBank/DDBJ whole genome shotgun (WGS) entry which is preliminary data.</text>
</comment>
<feature type="compositionally biased region" description="Basic and acidic residues" evidence="7">
    <location>
        <begin position="422"/>
        <end position="431"/>
    </location>
</feature>
<dbReference type="GO" id="GO:0005524">
    <property type="term" value="F:ATP binding"/>
    <property type="evidence" value="ECO:0007669"/>
    <property type="project" value="UniProtKB-UniRule"/>
</dbReference>
<dbReference type="Gene3D" id="3.40.850.10">
    <property type="entry name" value="Kinesin motor domain"/>
    <property type="match status" value="1"/>
</dbReference>
<dbReference type="EMBL" id="WVTA01000008">
    <property type="protein sequence ID" value="KAK3208167.1"/>
    <property type="molecule type" value="Genomic_DNA"/>
</dbReference>
<dbReference type="PRINTS" id="PR00380">
    <property type="entry name" value="KINESINHEAVY"/>
</dbReference>
<keyword evidence="4 6" id="KW-0067">ATP-binding</keyword>
<evidence type="ECO:0000256" key="1">
    <source>
        <dbReference type="ARBA" id="ARBA00004496"/>
    </source>
</evidence>
<protein>
    <recommendedName>
        <fullName evidence="8">Kinesin motor domain-containing protein</fullName>
    </recommendedName>
</protein>
<dbReference type="PROSITE" id="PS50067">
    <property type="entry name" value="KINESIN_MOTOR_2"/>
    <property type="match status" value="1"/>
</dbReference>
<dbReference type="Proteomes" id="UP001280581">
    <property type="component" value="Unassembled WGS sequence"/>
</dbReference>
<evidence type="ECO:0000256" key="7">
    <source>
        <dbReference type="SAM" id="MobiDB-lite"/>
    </source>
</evidence>
<comment type="subcellular location">
    <subcellularLocation>
        <location evidence="1">Cytoplasm</location>
    </subcellularLocation>
</comment>
<evidence type="ECO:0000256" key="5">
    <source>
        <dbReference type="ARBA" id="ARBA00023054"/>
    </source>
</evidence>
<comment type="similarity">
    <text evidence="6">Belongs to the TRAFAC class myosin-kinesin ATPase superfamily. Kinesin family.</text>
</comment>
<feature type="binding site" evidence="6">
    <location>
        <begin position="93"/>
        <end position="100"/>
    </location>
    <ligand>
        <name>ATP</name>
        <dbReference type="ChEBI" id="CHEBI:30616"/>
    </ligand>
</feature>
<dbReference type="InterPro" id="IPR036961">
    <property type="entry name" value="Kinesin_motor_dom_sf"/>
</dbReference>
<keyword evidence="10" id="KW-1185">Reference proteome</keyword>
<dbReference type="GO" id="GO:0007018">
    <property type="term" value="P:microtubule-based movement"/>
    <property type="evidence" value="ECO:0007669"/>
    <property type="project" value="InterPro"/>
</dbReference>
<gene>
    <name evidence="9" type="ORF">GRF29_96g1638438</name>
</gene>
<dbReference type="GO" id="GO:0008017">
    <property type="term" value="F:microtubule binding"/>
    <property type="evidence" value="ECO:0007669"/>
    <property type="project" value="InterPro"/>
</dbReference>
<keyword evidence="6" id="KW-0505">Motor protein</keyword>
<sequence length="725" mass="80169">MSVRVVARIRPLLKHELDKDTIVTAESTSDESSKSLPTIVRIPNPKTESESFSFQFSSVYEQEATQQEVFDAEISPTVKHLFNGFDLSIFAHGCTGTGKTHTMRGGKTLADRGVIPRLLSAIYRRCKKVEKDSAGATKVEVALEYFEIYCDRVYDLFEPPEKRTASGLPIRDSAKGKTVVVGLTEKPCATLKEFEQLYDQANVNRSTSATKLNAHSSRSHAILCVKITQTTEDTIRVSRASCIDLAGSEDNRRTENNKERLVESSAINKSLFVLAQCVDAINKKQSRIPYRESKMTRILSLGQNSGLTVMILNLAPTRAYHLDTLASLNFASRTKKIEVAEVENDPIYRAMTKPLAATSSIGGVAITRQPLRPLATAHNVNIAEVDKKKQGQKPNKAFSVYSDTRKPGSRISNLPSQNQGVRRIDPHKRPAESSIPTSRPTKTYRATENTSRARQVETGMTKEAIEAMISQRIDEKLAEKALQDTTTAPALSAELQKRLDDLEQRVEARDDDKSGPGLQFLLMGKQHLARGEETSALRMFHLALPYFPSNSRLESKIAKLEESIRSRREATRPSEPEVQPSRMSTLSKRTKKPSSDSDDEFAPAPASDAEDDIDASFAFKRQARKSKPSTKKLPIFRDDDDQESNVMAHASHTPRTARLLSIINSKDVVQIKALKGVGAKKADAIVNCLVDMEEEEIRDLSALAGLKGVGGRSVETMRLGLVAGM</sequence>
<keyword evidence="3 6" id="KW-0547">Nucleotide-binding</keyword>
<keyword evidence="5" id="KW-0175">Coiled coil</keyword>
<evidence type="ECO:0000259" key="8">
    <source>
        <dbReference type="PROSITE" id="PS50067"/>
    </source>
</evidence>
<dbReference type="InterPro" id="IPR027640">
    <property type="entry name" value="Kinesin-like_fam"/>
</dbReference>
<name>A0AAN6LXZ4_9PLEO</name>
<dbReference type="AlphaFoldDB" id="A0AAN6LXZ4"/>
<feature type="domain" description="Kinesin motor" evidence="8">
    <location>
        <begin position="2"/>
        <end position="337"/>
    </location>
</feature>
<keyword evidence="2" id="KW-0963">Cytoplasm</keyword>
<evidence type="ECO:0000256" key="3">
    <source>
        <dbReference type="ARBA" id="ARBA00022741"/>
    </source>
</evidence>
<dbReference type="Pfam" id="PF00225">
    <property type="entry name" value="Kinesin"/>
    <property type="match status" value="1"/>
</dbReference>
<proteinExistence type="inferred from homology"/>
<dbReference type="GO" id="GO:0051231">
    <property type="term" value="P:spindle elongation"/>
    <property type="evidence" value="ECO:0007669"/>
    <property type="project" value="TreeGrafter"/>
</dbReference>
<dbReference type="GO" id="GO:0005875">
    <property type="term" value="C:microtubule associated complex"/>
    <property type="evidence" value="ECO:0007669"/>
    <property type="project" value="TreeGrafter"/>
</dbReference>
<evidence type="ECO:0000313" key="9">
    <source>
        <dbReference type="EMBL" id="KAK3208167.1"/>
    </source>
</evidence>
<reference evidence="9 10" key="1">
    <citation type="submission" date="2021-02" db="EMBL/GenBank/DDBJ databases">
        <title>Genome assembly of Pseudopithomyces chartarum.</title>
        <authorList>
            <person name="Jauregui R."/>
            <person name="Singh J."/>
            <person name="Voisey C."/>
        </authorList>
    </citation>
    <scope>NUCLEOTIDE SEQUENCE [LARGE SCALE GENOMIC DNA]</scope>
    <source>
        <strain evidence="9 10">AGR01</strain>
    </source>
</reference>
<feature type="region of interest" description="Disordered" evidence="7">
    <location>
        <begin position="386"/>
        <end position="443"/>
    </location>
</feature>
<dbReference type="GO" id="GO:0007052">
    <property type="term" value="P:mitotic spindle organization"/>
    <property type="evidence" value="ECO:0007669"/>
    <property type="project" value="TreeGrafter"/>
</dbReference>